<dbReference type="STRING" id="145388.A0A0D2K6N2"/>
<accession>A0A0D2K6N2</accession>
<evidence type="ECO:0000259" key="1">
    <source>
        <dbReference type="Pfam" id="PF20770"/>
    </source>
</evidence>
<dbReference type="Gene3D" id="2.130.10.10">
    <property type="entry name" value="YVTN repeat-like/Quinoprotein amine dehydrogenase"/>
    <property type="match status" value="1"/>
</dbReference>
<dbReference type="InterPro" id="IPR011044">
    <property type="entry name" value="Quino_amine_DH_bsu"/>
</dbReference>
<dbReference type="InterPro" id="IPR050785">
    <property type="entry name" value="PAN2-PAN3_catalytic_subunit"/>
</dbReference>
<dbReference type="GO" id="GO:0031251">
    <property type="term" value="C:PAN complex"/>
    <property type="evidence" value="ECO:0007669"/>
    <property type="project" value="TreeGrafter"/>
</dbReference>
<organism evidence="2 3">
    <name type="scientific">Monoraphidium neglectum</name>
    <dbReference type="NCBI Taxonomy" id="145388"/>
    <lineage>
        <taxon>Eukaryota</taxon>
        <taxon>Viridiplantae</taxon>
        <taxon>Chlorophyta</taxon>
        <taxon>core chlorophytes</taxon>
        <taxon>Chlorophyceae</taxon>
        <taxon>CS clade</taxon>
        <taxon>Sphaeropleales</taxon>
        <taxon>Selenastraceae</taxon>
        <taxon>Monoraphidium</taxon>
    </lineage>
</organism>
<dbReference type="InterPro" id="IPR015943">
    <property type="entry name" value="WD40/YVTN_repeat-like_dom_sf"/>
</dbReference>
<dbReference type="GeneID" id="25733843"/>
<proteinExistence type="predicted"/>
<dbReference type="AlphaFoldDB" id="A0A0D2K6N2"/>
<dbReference type="Pfam" id="PF20770">
    <property type="entry name" value="PAN2_N"/>
    <property type="match status" value="1"/>
</dbReference>
<feature type="domain" description="PAN2-PAN3 deadenylation complex catalytic subunit PAN2 N-terminal" evidence="1">
    <location>
        <begin position="92"/>
        <end position="247"/>
    </location>
</feature>
<evidence type="ECO:0000313" key="3">
    <source>
        <dbReference type="Proteomes" id="UP000054498"/>
    </source>
</evidence>
<dbReference type="GO" id="GO:0000932">
    <property type="term" value="C:P-body"/>
    <property type="evidence" value="ECO:0007669"/>
    <property type="project" value="TreeGrafter"/>
</dbReference>
<gene>
    <name evidence="2" type="ORF">MNEG_16115</name>
</gene>
<dbReference type="EC" id="3.1.13.4" evidence="2"/>
<dbReference type="EMBL" id="KK106214">
    <property type="protein sequence ID" value="KIY91848.1"/>
    <property type="molecule type" value="Genomic_DNA"/>
</dbReference>
<dbReference type="GO" id="GO:0004535">
    <property type="term" value="F:poly(A)-specific ribonuclease activity"/>
    <property type="evidence" value="ECO:0007669"/>
    <property type="project" value="UniProtKB-EC"/>
</dbReference>
<dbReference type="Proteomes" id="UP000054498">
    <property type="component" value="Unassembled WGS sequence"/>
</dbReference>
<keyword evidence="3" id="KW-1185">Reference proteome</keyword>
<dbReference type="GO" id="GO:0000289">
    <property type="term" value="P:nuclear-transcribed mRNA poly(A) tail shortening"/>
    <property type="evidence" value="ECO:0007669"/>
    <property type="project" value="TreeGrafter"/>
</dbReference>
<evidence type="ECO:0000313" key="2">
    <source>
        <dbReference type="EMBL" id="KIY91848.1"/>
    </source>
</evidence>
<dbReference type="PANTHER" id="PTHR15728">
    <property type="entry name" value="DEADENYLATION COMPLEX CATALYTIC SUBUNIT PAN2"/>
    <property type="match status" value="1"/>
</dbReference>
<dbReference type="InterPro" id="IPR048841">
    <property type="entry name" value="PAN2_N"/>
</dbReference>
<dbReference type="PANTHER" id="PTHR15728:SF0">
    <property type="entry name" value="PAN2-PAN3 DEADENYLATION COMPLEX CATALYTIC SUBUNIT PAN2"/>
    <property type="match status" value="1"/>
</dbReference>
<dbReference type="RefSeq" id="XP_013890868.1">
    <property type="nucleotide sequence ID" value="XM_014035414.1"/>
</dbReference>
<reference evidence="2 3" key="1">
    <citation type="journal article" date="2013" name="BMC Genomics">
        <title>Reconstruction of the lipid metabolism for the microalga Monoraphidium neglectum from its genome sequence reveals characteristics suitable for biofuel production.</title>
        <authorList>
            <person name="Bogen C."/>
            <person name="Al-Dilaimi A."/>
            <person name="Albersmeier A."/>
            <person name="Wichmann J."/>
            <person name="Grundmann M."/>
            <person name="Rupp O."/>
            <person name="Lauersen K.J."/>
            <person name="Blifernez-Klassen O."/>
            <person name="Kalinowski J."/>
            <person name="Goesmann A."/>
            <person name="Mussgnug J.H."/>
            <person name="Kruse O."/>
        </authorList>
    </citation>
    <scope>NUCLEOTIDE SEQUENCE [LARGE SCALE GENOMIC DNA]</scope>
    <source>
        <strain evidence="2 3">SAG 48.87</strain>
    </source>
</reference>
<dbReference type="OrthoDB" id="16516at2759"/>
<dbReference type="KEGG" id="mng:MNEG_16115"/>
<dbReference type="SUPFAM" id="SSF50969">
    <property type="entry name" value="YVTN repeat-like/Quinoprotein amine dehydrogenase"/>
    <property type="match status" value="1"/>
</dbReference>
<protein>
    <submittedName>
        <fullName evidence="2">PAB-dependent poly(A)-specificribonuclease subunit 2</fullName>
        <ecNumber evidence="2">3.1.13.4</ecNumber>
    </submittedName>
</protein>
<sequence length="298" mass="30336">MVYTTQAATLEPYAFWKAHPGCVHALLPLGEAAALSLSSDALALHTAGGVPRMRMERRPRKGAADAAAAAAAAAAPEEDWLCCALEPGQGQSRVLVGGSGGGVTTVDLVGSKRAGQADVAKEGVVAIKAPPGRGLLVMGTEGGRVLLGDARRGVKVDHTALAHPGGLACLDARADMVVTCGYGVRMGQTVPDNTVRVFDLRYSLRPLFALTAPAPVAVAWHPQLPMGVVVASADGSFCVADVSNPAAAHNYQVADLASVAPAPRSFVSMHAWGPAAQRAPFVSSLVRRGSGPGLAAAS</sequence>
<keyword evidence="2" id="KW-0378">Hydrolase</keyword>
<name>A0A0D2K6N2_9CHLO</name>